<dbReference type="SUPFAM" id="SSF64518">
    <property type="entry name" value="Phase 1 flagellin"/>
    <property type="match status" value="1"/>
</dbReference>
<name>A0ABS5IFA7_9PROT</name>
<accession>A0ABS5IFA7</accession>
<evidence type="ECO:0000259" key="5">
    <source>
        <dbReference type="Pfam" id="PF00669"/>
    </source>
</evidence>
<comment type="similarity">
    <text evidence="3">Belongs to the bacterial flagellin family.</text>
</comment>
<gene>
    <name evidence="6" type="ORF">KEC16_15385</name>
</gene>
<keyword evidence="7" id="KW-1185">Reference proteome</keyword>
<feature type="domain" description="Flagellin N-terminal" evidence="5">
    <location>
        <begin position="15"/>
        <end position="141"/>
    </location>
</feature>
<comment type="subcellular location">
    <subcellularLocation>
        <location evidence="1">Bacterial flagellum</location>
    </subcellularLocation>
    <subcellularLocation>
        <location evidence="2">Secreted</location>
    </subcellularLocation>
</comment>
<dbReference type="EMBL" id="JAGTUF010000017">
    <property type="protein sequence ID" value="MBR9973105.1"/>
    <property type="molecule type" value="Genomic_DNA"/>
</dbReference>
<evidence type="ECO:0000256" key="2">
    <source>
        <dbReference type="ARBA" id="ARBA00004613"/>
    </source>
</evidence>
<comment type="caution">
    <text evidence="6">The sequence shown here is derived from an EMBL/GenBank/DDBJ whole genome shotgun (WGS) entry which is preliminary data.</text>
</comment>
<keyword evidence="4" id="KW-0975">Bacterial flagellum</keyword>
<evidence type="ECO:0000256" key="4">
    <source>
        <dbReference type="ARBA" id="ARBA00023143"/>
    </source>
</evidence>
<dbReference type="PANTHER" id="PTHR42792">
    <property type="entry name" value="FLAGELLIN"/>
    <property type="match status" value="1"/>
</dbReference>
<dbReference type="Pfam" id="PF00669">
    <property type="entry name" value="Flagellin_N"/>
    <property type="match status" value="1"/>
</dbReference>
<dbReference type="Gene3D" id="1.20.1330.10">
    <property type="entry name" value="f41 fragment of flagellin, N-terminal domain"/>
    <property type="match status" value="1"/>
</dbReference>
<evidence type="ECO:0000256" key="1">
    <source>
        <dbReference type="ARBA" id="ARBA00004365"/>
    </source>
</evidence>
<protein>
    <recommendedName>
        <fullName evidence="5">Flagellin N-terminal domain-containing protein</fullName>
    </recommendedName>
</protein>
<evidence type="ECO:0000313" key="6">
    <source>
        <dbReference type="EMBL" id="MBR9973105.1"/>
    </source>
</evidence>
<dbReference type="InterPro" id="IPR001492">
    <property type="entry name" value="Flagellin"/>
</dbReference>
<sequence>MPVDSINLTAGARASLATQQSLASAATQRTQNLSTGKKVSRVTDDAVAFVAARALTDRSGDLAAVKDSVGQGVSTINAAQAGAEGVNSLLDQLKGIASAAIGSDNASERASLATQYNQVRGQIDSLAADSGYNGVNLLSASSSALTVAFSNNTGDNVTVAAQDVSATGLGVAAVAADGSTFSAATLSQLDTARSSVNATQASLGSTISALSIRAEAVQNQANIAAEGAGKLTEANLNEEAALLVATQTRQKLARVGQTVSQQAQSSLLTLF</sequence>
<organism evidence="6 7">
    <name type="scientific">Magnetospirillum sulfuroxidans</name>
    <dbReference type="NCBI Taxonomy" id="611300"/>
    <lineage>
        <taxon>Bacteria</taxon>
        <taxon>Pseudomonadati</taxon>
        <taxon>Pseudomonadota</taxon>
        <taxon>Alphaproteobacteria</taxon>
        <taxon>Rhodospirillales</taxon>
        <taxon>Rhodospirillaceae</taxon>
        <taxon>Magnetospirillum</taxon>
    </lineage>
</organism>
<dbReference type="RefSeq" id="WP_211550523.1">
    <property type="nucleotide sequence ID" value="NZ_JAGTUF010000017.1"/>
</dbReference>
<evidence type="ECO:0000256" key="3">
    <source>
        <dbReference type="ARBA" id="ARBA00005709"/>
    </source>
</evidence>
<proteinExistence type="inferred from homology"/>
<dbReference type="Proteomes" id="UP000680714">
    <property type="component" value="Unassembled WGS sequence"/>
</dbReference>
<dbReference type="PANTHER" id="PTHR42792:SF2">
    <property type="entry name" value="FLAGELLIN"/>
    <property type="match status" value="1"/>
</dbReference>
<reference evidence="6 7" key="1">
    <citation type="submission" date="2021-04" db="EMBL/GenBank/DDBJ databases">
        <title>Magnetospirillum sulfuroxidans sp. nov., a facultative chemolithoautotrophic sulfur-oxidizing alphaproteobacterium isolated from freshwater sediment and proposals for Paramagetospirillum gen. nov., and Magnetospirillaceae fam. nov.</title>
        <authorList>
            <person name="Koziaeva V."/>
            <person name="Geelhoed J.S."/>
            <person name="Sorokin D.Y."/>
            <person name="Grouzdev D.S."/>
        </authorList>
    </citation>
    <scope>NUCLEOTIDE SEQUENCE [LARGE SCALE GENOMIC DNA]</scope>
    <source>
        <strain evidence="6 7">J10</strain>
    </source>
</reference>
<dbReference type="InterPro" id="IPR001029">
    <property type="entry name" value="Flagellin_N"/>
</dbReference>
<evidence type="ECO:0000313" key="7">
    <source>
        <dbReference type="Proteomes" id="UP000680714"/>
    </source>
</evidence>